<proteinExistence type="predicted"/>
<evidence type="ECO:0000313" key="2">
    <source>
        <dbReference type="EMBL" id="GAG49085.1"/>
    </source>
</evidence>
<gene>
    <name evidence="2" type="ORF">S01H1_83916</name>
</gene>
<name>X0Y0A8_9ZZZZ</name>
<reference evidence="2" key="1">
    <citation type="journal article" date="2014" name="Front. Microbiol.">
        <title>High frequency of phylogenetically diverse reductive dehalogenase-homologous genes in deep subseafloor sedimentary metagenomes.</title>
        <authorList>
            <person name="Kawai M."/>
            <person name="Futagami T."/>
            <person name="Toyoda A."/>
            <person name="Takaki Y."/>
            <person name="Nishi S."/>
            <person name="Hori S."/>
            <person name="Arai W."/>
            <person name="Tsubouchi T."/>
            <person name="Morono Y."/>
            <person name="Uchiyama I."/>
            <person name="Ito T."/>
            <person name="Fujiyama A."/>
            <person name="Inagaki F."/>
            <person name="Takami H."/>
        </authorList>
    </citation>
    <scope>NUCLEOTIDE SEQUENCE</scope>
    <source>
        <strain evidence="2">Expedition CK06-06</strain>
    </source>
</reference>
<sequence>TVIYATDNTAAPYTAICDGEVRENDLLALVRPRLQAKAAPQQVSEQPALPSAATIETTRQQIMSEVVSAVRAAGQPVPLEALADRAVRVLGHDKTVGSGWGGAGNFCDLLARGLPSEIRLSDQPPYYVFDASRAPLGETKPTDTRTPDPV</sequence>
<dbReference type="EMBL" id="BARS01057160">
    <property type="protein sequence ID" value="GAG49085.1"/>
    <property type="molecule type" value="Genomic_DNA"/>
</dbReference>
<feature type="non-terminal residue" evidence="2">
    <location>
        <position position="1"/>
    </location>
</feature>
<protein>
    <submittedName>
        <fullName evidence="2">Uncharacterized protein</fullName>
    </submittedName>
</protein>
<dbReference type="AlphaFoldDB" id="X0Y0A8"/>
<feature type="compositionally biased region" description="Basic and acidic residues" evidence="1">
    <location>
        <begin position="140"/>
        <end position="150"/>
    </location>
</feature>
<comment type="caution">
    <text evidence="2">The sequence shown here is derived from an EMBL/GenBank/DDBJ whole genome shotgun (WGS) entry which is preliminary data.</text>
</comment>
<organism evidence="2">
    <name type="scientific">marine sediment metagenome</name>
    <dbReference type="NCBI Taxonomy" id="412755"/>
    <lineage>
        <taxon>unclassified sequences</taxon>
        <taxon>metagenomes</taxon>
        <taxon>ecological metagenomes</taxon>
    </lineage>
</organism>
<evidence type="ECO:0000256" key="1">
    <source>
        <dbReference type="SAM" id="MobiDB-lite"/>
    </source>
</evidence>
<feature type="region of interest" description="Disordered" evidence="1">
    <location>
        <begin position="131"/>
        <end position="150"/>
    </location>
</feature>
<accession>X0Y0A8</accession>
<feature type="non-terminal residue" evidence="2">
    <location>
        <position position="150"/>
    </location>
</feature>